<evidence type="ECO:0000313" key="3">
    <source>
        <dbReference type="Proteomes" id="UP000703269"/>
    </source>
</evidence>
<keyword evidence="1" id="KW-1133">Transmembrane helix</keyword>
<evidence type="ECO:0000313" key="2">
    <source>
        <dbReference type="EMBL" id="GJE86733.1"/>
    </source>
</evidence>
<feature type="transmembrane region" description="Helical" evidence="1">
    <location>
        <begin position="214"/>
        <end position="236"/>
    </location>
</feature>
<keyword evidence="3" id="KW-1185">Reference proteome</keyword>
<feature type="transmembrane region" description="Helical" evidence="1">
    <location>
        <begin position="50"/>
        <end position="71"/>
    </location>
</feature>
<feature type="transmembrane region" description="Helical" evidence="1">
    <location>
        <begin position="12"/>
        <end position="38"/>
    </location>
</feature>
<dbReference type="AlphaFoldDB" id="A0A9P3G0J0"/>
<reference evidence="2 3" key="1">
    <citation type="submission" date="2021-08" db="EMBL/GenBank/DDBJ databases">
        <title>Draft Genome Sequence of Phanerochaete sordida strain YK-624.</title>
        <authorList>
            <person name="Mori T."/>
            <person name="Dohra H."/>
            <person name="Suzuki T."/>
            <person name="Kawagishi H."/>
            <person name="Hirai H."/>
        </authorList>
    </citation>
    <scope>NUCLEOTIDE SEQUENCE [LARGE SCALE GENOMIC DNA]</scope>
    <source>
        <strain evidence="2 3">YK-624</strain>
    </source>
</reference>
<keyword evidence="1" id="KW-0812">Transmembrane</keyword>
<feature type="transmembrane region" description="Helical" evidence="1">
    <location>
        <begin position="242"/>
        <end position="267"/>
    </location>
</feature>
<protein>
    <submittedName>
        <fullName evidence="2">Uncharacterized protein</fullName>
    </submittedName>
</protein>
<sequence>MPKHDVPLDITFLVSIWLEALVYGFFMCLFCASVYVNVALRRAQDLHSRVMFGIGILLFFIASLHVAMNCYRMVEAYVIKRDAPGGPAAYIGALAPWDHVFKDTLYATQEMLGDAVAIYRTWVVWGKDWRPVAIPCALLVVSLVSGYSVCGLYPTEDPNASVFDPRLLHWITTFYAISVVQSGLTTGLMAFRIWQTDRRSIQFRTNREGNLMPILRILIESASIQFMAEVILLSLYCANYNAQYLLLELVTPLVGITFNAISVRIALRQSEVMQSATRSFGAESSMAGPHPPHPTTTIGSIPMRPIGKGAHTQSINIQIKKDVEAFGDRGSETDYVEYERKAREQHDEEIGHVQ</sequence>
<evidence type="ECO:0000256" key="1">
    <source>
        <dbReference type="SAM" id="Phobius"/>
    </source>
</evidence>
<proteinExistence type="predicted"/>
<dbReference type="EMBL" id="BPQB01000004">
    <property type="protein sequence ID" value="GJE86733.1"/>
    <property type="molecule type" value="Genomic_DNA"/>
</dbReference>
<organism evidence="2 3">
    <name type="scientific">Phanerochaete sordida</name>
    <dbReference type="NCBI Taxonomy" id="48140"/>
    <lineage>
        <taxon>Eukaryota</taxon>
        <taxon>Fungi</taxon>
        <taxon>Dikarya</taxon>
        <taxon>Basidiomycota</taxon>
        <taxon>Agaricomycotina</taxon>
        <taxon>Agaricomycetes</taxon>
        <taxon>Polyporales</taxon>
        <taxon>Phanerochaetaceae</taxon>
        <taxon>Phanerochaete</taxon>
    </lineage>
</organism>
<keyword evidence="1" id="KW-0472">Membrane</keyword>
<feature type="transmembrane region" description="Helical" evidence="1">
    <location>
        <begin position="174"/>
        <end position="194"/>
    </location>
</feature>
<accession>A0A9P3G0J0</accession>
<gene>
    <name evidence="2" type="ORF">PsYK624_028140</name>
</gene>
<name>A0A9P3G0J0_9APHY</name>
<dbReference type="Proteomes" id="UP000703269">
    <property type="component" value="Unassembled WGS sequence"/>
</dbReference>
<dbReference type="OrthoDB" id="3346544at2759"/>
<comment type="caution">
    <text evidence="2">The sequence shown here is derived from an EMBL/GenBank/DDBJ whole genome shotgun (WGS) entry which is preliminary data.</text>
</comment>
<feature type="transmembrane region" description="Helical" evidence="1">
    <location>
        <begin position="132"/>
        <end position="154"/>
    </location>
</feature>